<name>A0A369JD38_HYPMA</name>
<evidence type="ECO:0000313" key="7">
    <source>
        <dbReference type="EMBL" id="RDB20021.1"/>
    </source>
</evidence>
<keyword evidence="8" id="KW-1185">Reference proteome</keyword>
<proteinExistence type="predicted"/>
<keyword evidence="5" id="KW-0067">ATP-binding</keyword>
<dbReference type="Pfam" id="PF02816">
    <property type="entry name" value="Alpha_kinase"/>
    <property type="match status" value="1"/>
</dbReference>
<evidence type="ECO:0000256" key="4">
    <source>
        <dbReference type="ARBA" id="ARBA00022777"/>
    </source>
</evidence>
<reference evidence="7" key="1">
    <citation type="submission" date="2018-04" db="EMBL/GenBank/DDBJ databases">
        <title>Whole genome sequencing of Hypsizygus marmoreus.</title>
        <authorList>
            <person name="Choi I.-G."/>
            <person name="Min B."/>
            <person name="Kim J.-G."/>
            <person name="Kim S."/>
            <person name="Oh Y.-L."/>
            <person name="Kong W.-S."/>
            <person name="Park H."/>
            <person name="Jeong J."/>
            <person name="Song E.-S."/>
        </authorList>
    </citation>
    <scope>NUCLEOTIDE SEQUENCE [LARGE SCALE GENOMIC DNA]</scope>
    <source>
        <strain evidence="7">51987-8</strain>
    </source>
</reference>
<dbReference type="EMBL" id="LUEZ02000071">
    <property type="protein sequence ID" value="RDB20021.1"/>
    <property type="molecule type" value="Genomic_DNA"/>
</dbReference>
<dbReference type="InterPro" id="IPR011009">
    <property type="entry name" value="Kinase-like_dom_sf"/>
</dbReference>
<comment type="caution">
    <text evidence="7">The sequence shown here is derived from an EMBL/GenBank/DDBJ whole genome shotgun (WGS) entry which is preliminary data.</text>
</comment>
<dbReference type="GO" id="GO:1903013">
    <property type="term" value="P:response to differentiation-inducing factor 1"/>
    <property type="evidence" value="ECO:0007669"/>
    <property type="project" value="TreeGrafter"/>
</dbReference>
<gene>
    <name evidence="7" type="ORF">Hypma_013049</name>
</gene>
<keyword evidence="1" id="KW-0723">Serine/threonine-protein kinase</keyword>
<dbReference type="InParanoid" id="A0A369JD38"/>
<accession>A0A369JD38</accession>
<dbReference type="InterPro" id="IPR004166">
    <property type="entry name" value="a-kinase_dom"/>
</dbReference>
<protein>
    <recommendedName>
        <fullName evidence="6">Alpha-type protein kinase domain-containing protein</fullName>
    </recommendedName>
</protein>
<feature type="domain" description="Alpha-type protein kinase" evidence="6">
    <location>
        <begin position="307"/>
        <end position="549"/>
    </location>
</feature>
<dbReference type="GO" id="GO:0005524">
    <property type="term" value="F:ATP binding"/>
    <property type="evidence" value="ECO:0007669"/>
    <property type="project" value="UniProtKB-KW"/>
</dbReference>
<keyword evidence="3" id="KW-0547">Nucleotide-binding</keyword>
<evidence type="ECO:0000256" key="5">
    <source>
        <dbReference type="ARBA" id="ARBA00022840"/>
    </source>
</evidence>
<evidence type="ECO:0000256" key="3">
    <source>
        <dbReference type="ARBA" id="ARBA00022741"/>
    </source>
</evidence>
<evidence type="ECO:0000256" key="2">
    <source>
        <dbReference type="ARBA" id="ARBA00022679"/>
    </source>
</evidence>
<organism evidence="7 8">
    <name type="scientific">Hypsizygus marmoreus</name>
    <name type="common">White beech mushroom</name>
    <name type="synonym">Agaricus marmoreus</name>
    <dbReference type="NCBI Taxonomy" id="39966"/>
    <lineage>
        <taxon>Eukaryota</taxon>
        <taxon>Fungi</taxon>
        <taxon>Dikarya</taxon>
        <taxon>Basidiomycota</taxon>
        <taxon>Agaricomycotina</taxon>
        <taxon>Agaricomycetes</taxon>
        <taxon>Agaricomycetidae</taxon>
        <taxon>Agaricales</taxon>
        <taxon>Tricholomatineae</taxon>
        <taxon>Lyophyllaceae</taxon>
        <taxon>Hypsizygus</taxon>
    </lineage>
</organism>
<dbReference type="SUPFAM" id="SSF56112">
    <property type="entry name" value="Protein kinase-like (PK-like)"/>
    <property type="match status" value="1"/>
</dbReference>
<dbReference type="CDD" id="cd04515">
    <property type="entry name" value="Alpha_kinase"/>
    <property type="match status" value="1"/>
</dbReference>
<dbReference type="GO" id="GO:0004674">
    <property type="term" value="F:protein serine/threonine kinase activity"/>
    <property type="evidence" value="ECO:0007669"/>
    <property type="project" value="UniProtKB-KW"/>
</dbReference>
<dbReference type="STRING" id="39966.A0A369JD38"/>
<evidence type="ECO:0000259" key="6">
    <source>
        <dbReference type="PROSITE" id="PS51158"/>
    </source>
</evidence>
<dbReference type="AlphaFoldDB" id="A0A369JD38"/>
<dbReference type="PANTHER" id="PTHR45992">
    <property type="entry name" value="EUKARYOTIC ELONGATION FACTOR 2 KINASE-RELATED"/>
    <property type="match status" value="1"/>
</dbReference>
<dbReference type="PANTHER" id="PTHR45992:SF2">
    <property type="entry name" value="EUKARYOTIC ELONGATION FACTOR 2 KINASE"/>
    <property type="match status" value="1"/>
</dbReference>
<evidence type="ECO:0000256" key="1">
    <source>
        <dbReference type="ARBA" id="ARBA00022527"/>
    </source>
</evidence>
<dbReference type="InterPro" id="IPR051852">
    <property type="entry name" value="Alpha-type_PK"/>
</dbReference>
<dbReference type="OrthoDB" id="2744370at2759"/>
<keyword evidence="4" id="KW-0418">Kinase</keyword>
<dbReference type="SMART" id="SM00811">
    <property type="entry name" value="Alpha_kinase"/>
    <property type="match status" value="1"/>
</dbReference>
<dbReference type="GO" id="GO:0031037">
    <property type="term" value="P:myosin II filament disassembly"/>
    <property type="evidence" value="ECO:0007669"/>
    <property type="project" value="TreeGrafter"/>
</dbReference>
<sequence length="558" mass="61472">MTRCKTDVETEGCGLDFPEKTAKGLCRRCAALDTARDSDAYNLILKIPQCLSCESEATGLVGEGVNAVNAHRSEAFAQRLKWPPTTNQLAKVSAQPTLPLTTAGLDNFRNVGYNDADCIKVCVEARTNGKIDARLGSTSRAYPPEMSVDEVLENILSTLNPTWERANARSLQLSDIDLRMHGNQTIIPGLQDSTLQDFYEVHKRSASSNIYFGKLPKTAACLKGKVVAIELWIDTSAYEERTGQTAISNAGRGKRKGTGQKSMADVVSKRPRVSVNLETTFKRRSPLSIEDGHPISLKVAHVDIDPETCDLTVMWDASETKEAIITSSIFKSGKMKNCYKVIMENKEYVAKRFFEVGNGENKVAPAENAKHLIEELERCENGRWFLHNFRMKAADVGVEVADDVEFTQCFLAEEVVPAGKSPSAASGLDEFDDPEVKIIWFLEPLRQTGVTRWSGTMQHPDHKGKLPQTLAAFVHYAYSESNGTLVFADLQGSKGTLSNGKSGMILFDIMTHSPDGMTGVGDYGPEGIERWREQHVCHEICEALGLERGEDDGDGHDD</sequence>
<dbReference type="Gene3D" id="3.20.200.10">
    <property type="entry name" value="MHCK/EF2 kinase"/>
    <property type="match status" value="1"/>
</dbReference>
<dbReference type="Proteomes" id="UP000076154">
    <property type="component" value="Unassembled WGS sequence"/>
</dbReference>
<evidence type="ECO:0000313" key="8">
    <source>
        <dbReference type="Proteomes" id="UP000076154"/>
    </source>
</evidence>
<keyword evidence="2" id="KW-0808">Transferase</keyword>
<dbReference type="PROSITE" id="PS51158">
    <property type="entry name" value="ALPHA_KINASE"/>
    <property type="match status" value="1"/>
</dbReference>